<dbReference type="EMBL" id="JADKNH010000009">
    <property type="protein sequence ID" value="MBF4694392.1"/>
    <property type="molecule type" value="Genomic_DNA"/>
</dbReference>
<evidence type="ECO:0000259" key="2">
    <source>
        <dbReference type="Pfam" id="PF00171"/>
    </source>
</evidence>
<gene>
    <name evidence="3" type="ORF">ISU02_14880</name>
</gene>
<dbReference type="PANTHER" id="PTHR11699">
    <property type="entry name" value="ALDEHYDE DEHYDROGENASE-RELATED"/>
    <property type="match status" value="1"/>
</dbReference>
<dbReference type="Pfam" id="PF00171">
    <property type="entry name" value="Aldedh"/>
    <property type="match status" value="1"/>
</dbReference>
<feature type="domain" description="Aldehyde dehydrogenase" evidence="2">
    <location>
        <begin position="3"/>
        <end position="401"/>
    </location>
</feature>
<dbReference type="SUPFAM" id="SSF53720">
    <property type="entry name" value="ALDH-like"/>
    <property type="match status" value="1"/>
</dbReference>
<comment type="caution">
    <text evidence="3">The sequence shown here is derived from an EMBL/GenBank/DDBJ whole genome shotgun (WGS) entry which is preliminary data.</text>
</comment>
<dbReference type="RefSeq" id="WP_194702635.1">
    <property type="nucleotide sequence ID" value="NZ_JADKNH010000009.1"/>
</dbReference>
<proteinExistence type="predicted"/>
<evidence type="ECO:0000313" key="4">
    <source>
        <dbReference type="Proteomes" id="UP000614200"/>
    </source>
</evidence>
<dbReference type="Gene3D" id="3.40.605.10">
    <property type="entry name" value="Aldehyde Dehydrogenase, Chain A, domain 1"/>
    <property type="match status" value="1"/>
</dbReference>
<sequence length="450" mass="48812">MINGMIKNARIAQKKFEGYNQEQVDRIVREIGKVVYDNAELLAKMAVEETKMGVYEHKVEKNKGKAKVIWNDLKDKKSVDEISFNPETNIIEIAKPIGVVGAVSPTTNPIVTPMCNSMFALKGRNAIIIAPHPRAKKCSAHTVELINERLAKLGAPEHLIQIITEPSVELTNELMQAVDVVVATGGMGMVKAAYSSGKPAFGVGAGNVQGIVDRDVDFNQTAIKMITGRAFDNGIICSGEQTIIAHEDDYDEVIKAFEANGAFLVRDEQMHEKLKATLFEGDHLNKDVVGQSVQQIAAIAGVKVPEGTKVILLEAKGIGNADVLCKEKMCPVMSTFKYKTIDEAIHIAKTNLEFEGNGHSASIHSNNLGHIKKAGMALSVSRLVVNAPSATTAGGSFYNGFAPTTTLGCGSWGNNSISENFTYKHLINVSRIGLVREHVEVQTDEMIWAV</sequence>
<reference evidence="3 4" key="1">
    <citation type="submission" date="2020-11" db="EMBL/GenBank/DDBJ databases">
        <title>Fusibacter basophilias sp. nov.</title>
        <authorList>
            <person name="Qiu D."/>
        </authorList>
    </citation>
    <scope>NUCLEOTIDE SEQUENCE [LARGE SCALE GENOMIC DNA]</scope>
    <source>
        <strain evidence="3 4">Q10-2</strain>
    </source>
</reference>
<dbReference type="InterPro" id="IPR015590">
    <property type="entry name" value="Aldehyde_DH_dom"/>
</dbReference>
<dbReference type="InterPro" id="IPR016161">
    <property type="entry name" value="Ald_DH/histidinol_DH"/>
</dbReference>
<dbReference type="InterPro" id="IPR016163">
    <property type="entry name" value="Ald_DH_C"/>
</dbReference>
<protein>
    <submittedName>
        <fullName evidence="3">Aldehyde dehydrogenase family protein</fullName>
    </submittedName>
</protein>
<keyword evidence="1" id="KW-0560">Oxidoreductase</keyword>
<dbReference type="InterPro" id="IPR016162">
    <property type="entry name" value="Ald_DH_N"/>
</dbReference>
<name>A0ABR9ZVA4_9FIRM</name>
<dbReference type="Gene3D" id="3.40.309.10">
    <property type="entry name" value="Aldehyde Dehydrogenase, Chain A, domain 2"/>
    <property type="match status" value="1"/>
</dbReference>
<evidence type="ECO:0000256" key="1">
    <source>
        <dbReference type="ARBA" id="ARBA00023002"/>
    </source>
</evidence>
<evidence type="ECO:0000313" key="3">
    <source>
        <dbReference type="EMBL" id="MBF4694392.1"/>
    </source>
</evidence>
<keyword evidence="4" id="KW-1185">Reference proteome</keyword>
<dbReference type="Proteomes" id="UP000614200">
    <property type="component" value="Unassembled WGS sequence"/>
</dbReference>
<accession>A0ABR9ZVA4</accession>
<organism evidence="3 4">
    <name type="scientific">Fusibacter ferrireducens</name>
    <dbReference type="NCBI Taxonomy" id="2785058"/>
    <lineage>
        <taxon>Bacteria</taxon>
        <taxon>Bacillati</taxon>
        <taxon>Bacillota</taxon>
        <taxon>Clostridia</taxon>
        <taxon>Eubacteriales</taxon>
        <taxon>Eubacteriales Family XII. Incertae Sedis</taxon>
        <taxon>Fusibacter</taxon>
    </lineage>
</organism>
<dbReference type="CDD" id="cd07122">
    <property type="entry name" value="ALDH_F20_ACDH"/>
    <property type="match status" value="1"/>
</dbReference>